<reference evidence="1 2" key="1">
    <citation type="journal article" date="2011" name="Stand. Genomic Sci.">
        <title>Genome sequence of the moderately thermophilic halophile Flexistipes sinusarabici strain (MAS10).</title>
        <authorList>
            <person name="Lapidus A."/>
            <person name="Chertkov O."/>
            <person name="Nolan M."/>
            <person name="Lucas S."/>
            <person name="Hammon N."/>
            <person name="Deshpande S."/>
            <person name="Cheng J.F."/>
            <person name="Tapia R."/>
            <person name="Han C."/>
            <person name="Goodwin L."/>
            <person name="Pitluck S."/>
            <person name="Liolios K."/>
            <person name="Pagani I."/>
            <person name="Ivanova N."/>
            <person name="Huntemann M."/>
            <person name="Mavromatis K."/>
            <person name="Mikhailova N."/>
            <person name="Pati A."/>
            <person name="Chen A."/>
            <person name="Palaniappan K."/>
            <person name="Land M."/>
            <person name="Hauser L."/>
            <person name="Brambilla E.M."/>
            <person name="Rohde M."/>
            <person name="Abt B."/>
            <person name="Spring S."/>
            <person name="Goker M."/>
            <person name="Bristow J."/>
            <person name="Eisen J.A."/>
            <person name="Markowitz V."/>
            <person name="Hugenholtz P."/>
            <person name="Kyrpides N.C."/>
            <person name="Klenk H.P."/>
            <person name="Woyke T."/>
        </authorList>
    </citation>
    <scope>NUCLEOTIDE SEQUENCE [LARGE SCALE GENOMIC DNA]</scope>
    <source>
        <strain evidence="2">DSM 4947 / MAS 10</strain>
    </source>
</reference>
<dbReference type="AlphaFoldDB" id="F8E5B9"/>
<dbReference type="Proteomes" id="UP000006621">
    <property type="component" value="Chromosome"/>
</dbReference>
<dbReference type="InterPro" id="IPR010180">
    <property type="entry name" value="CRISPR-assoc_prot_CXXC-CXXC"/>
</dbReference>
<keyword evidence="2" id="KW-1185">Reference proteome</keyword>
<reference evidence="2" key="2">
    <citation type="submission" date="2011-06" db="EMBL/GenBank/DDBJ databases">
        <title>The complete genome of Flexistipes sinusarabici DSM 4947.</title>
        <authorList>
            <person name="Lucas S."/>
            <person name="Han J."/>
            <person name="Lapidus A."/>
            <person name="Bruce D."/>
            <person name="Goodwin L."/>
            <person name="Pitluck S."/>
            <person name="Peters L."/>
            <person name="Kyrpides N."/>
            <person name="Mavromatis K."/>
            <person name="Ivanova N."/>
            <person name="Mikhailova N."/>
            <person name="Chertkov O."/>
            <person name="Detter J.C."/>
            <person name="Tapia R."/>
            <person name="Han C."/>
            <person name="Land M."/>
            <person name="Hauser L."/>
            <person name="Markowitz V."/>
            <person name="Cheng J.-F."/>
            <person name="Hugenholtz P."/>
            <person name="Woyke T."/>
            <person name="Wu D."/>
            <person name="Spring S."/>
            <person name="Schroeder M."/>
            <person name="Brambilla E."/>
            <person name="Klenk H.-P."/>
            <person name="Eisen J.A."/>
        </authorList>
    </citation>
    <scope>NUCLEOTIDE SEQUENCE [LARGE SCALE GENOMIC DNA]</scope>
    <source>
        <strain evidence="2">DSM 4947 / MAS 10</strain>
    </source>
</reference>
<dbReference type="eggNOG" id="ENOG502Z80D">
    <property type="taxonomic scope" value="Bacteria"/>
</dbReference>
<dbReference type="OrthoDB" id="5540852at2"/>
<dbReference type="STRING" id="717231.Flexsi_0956"/>
<dbReference type="EMBL" id="CP002858">
    <property type="protein sequence ID" value="AEI14615.1"/>
    <property type="molecule type" value="Genomic_DNA"/>
</dbReference>
<evidence type="ECO:0000313" key="1">
    <source>
        <dbReference type="EMBL" id="AEI14615.1"/>
    </source>
</evidence>
<accession>F8E5B9</accession>
<gene>
    <name evidence="1" type="ordered locus">Flexsi_0956</name>
</gene>
<organism evidence="1 2">
    <name type="scientific">Flexistipes sinusarabici (strain ATCC 49648 / DSM 4947 / MAS 10)</name>
    <dbReference type="NCBI Taxonomy" id="717231"/>
    <lineage>
        <taxon>Bacteria</taxon>
        <taxon>Pseudomonadati</taxon>
        <taxon>Deferribacterota</taxon>
        <taxon>Deferribacteres</taxon>
        <taxon>Deferribacterales</taxon>
        <taxon>Flexistipitaceae</taxon>
        <taxon>Flexistipes</taxon>
    </lineage>
</organism>
<proteinExistence type="predicted"/>
<dbReference type="NCBIfam" id="TIGR01908">
    <property type="entry name" value="cas_CXXC_CXXC"/>
    <property type="match status" value="1"/>
</dbReference>
<dbReference type="KEGG" id="fsi:Flexsi_0956"/>
<protein>
    <submittedName>
        <fullName evidence="1">CRISPR-associated protein CXXC_CXXC region</fullName>
    </submittedName>
</protein>
<sequence length="526" mass="61238">MSDELIRIYTGDWYFNAGIVGFLRTICNNNFEKLSEFDNQDLYIGDNFLDFNPNILKYFKENFYKQLFLNYFNKTQYLAYINKALTHKNKDNSLNISKSKKEVDKFPFQGLWKTLDQSLESKNDFLEFYAKIESITKEQIYELIKNKDKASLEKLLGYLTNGIIGLSKIGQYINDSVDKKYKIKSKKNRFCISCQERKGKFDVSNAISNIIGFNSDNSNWIWGFDANKVKFCSVCSLIYISASVGLVFSKKGKNYNNCFYFVNHNGNINLLLKSYIQFRYQLEDIKSSFSIYPVMVKESVKFTKSTKAEKTLHNISFVEVKESGMGGQSTKGYNVYSFSMPEKLANFIDKNNQLIPKGYYKIDKSFFDIEENILKSTIEQTLGYKDIDKYIRIYISNTDGGRKFSPYKIIKYILRYINFIHGGNSMDMEKISKKGFANGKEIGNLFRSSERENQINSLVYQFLNDLKVANREKFLDKYLRVTISNGLESRFGNVEMNNKDAFLQFGYSFINGLLNTYQNEKGENNE</sequence>
<evidence type="ECO:0000313" key="2">
    <source>
        <dbReference type="Proteomes" id="UP000006621"/>
    </source>
</evidence>
<dbReference type="RefSeq" id="WP_013886105.1">
    <property type="nucleotide sequence ID" value="NC_015672.1"/>
</dbReference>
<dbReference type="HOGENOM" id="CLU_038670_0_0_0"/>
<name>F8E5B9_FLESM</name>